<dbReference type="eggNOG" id="KOG0813">
    <property type="taxonomic scope" value="Eukaryota"/>
</dbReference>
<evidence type="ECO:0000259" key="7">
    <source>
        <dbReference type="SMART" id="SM00849"/>
    </source>
</evidence>
<dbReference type="Proteomes" id="UP000008066">
    <property type="component" value="Unassembled WGS sequence"/>
</dbReference>
<evidence type="ECO:0000313" key="9">
    <source>
        <dbReference type="Proteomes" id="UP000008066"/>
    </source>
</evidence>
<evidence type="ECO:0000256" key="1">
    <source>
        <dbReference type="ARBA" id="ARBA00001947"/>
    </source>
</evidence>
<dbReference type="RefSeq" id="XP_006695240.1">
    <property type="nucleotide sequence ID" value="XM_006695177.1"/>
</dbReference>
<accession>G0SB38</accession>
<dbReference type="Gene3D" id="3.60.15.10">
    <property type="entry name" value="Ribonuclease Z/Hydroxyacylglutathione hydrolase-like"/>
    <property type="match status" value="1"/>
</dbReference>
<dbReference type="Pfam" id="PF17778">
    <property type="entry name" value="WHD_BLACT"/>
    <property type="match status" value="1"/>
</dbReference>
<dbReference type="GO" id="GO:0016787">
    <property type="term" value="F:hydrolase activity"/>
    <property type="evidence" value="ECO:0007669"/>
    <property type="project" value="UniProtKB-KW"/>
</dbReference>
<dbReference type="InterPro" id="IPR036388">
    <property type="entry name" value="WH-like_DNA-bd_sf"/>
</dbReference>
<dbReference type="Pfam" id="PF00753">
    <property type="entry name" value="Lactamase_B"/>
    <property type="match status" value="1"/>
</dbReference>
<comment type="similarity">
    <text evidence="2">Belongs to the metallo-beta-lactamase superfamily. Glyoxalase II family.</text>
</comment>
<evidence type="ECO:0000256" key="5">
    <source>
        <dbReference type="ARBA" id="ARBA00022833"/>
    </source>
</evidence>
<dbReference type="STRING" id="759272.G0SB38"/>
<dbReference type="InterPro" id="IPR047921">
    <property type="entry name" value="LACTB2-like_MBL-fold"/>
</dbReference>
<dbReference type="CDD" id="cd07722">
    <property type="entry name" value="LACTB2-like_MBL-fold"/>
    <property type="match status" value="1"/>
</dbReference>
<dbReference type="InterPro" id="IPR041516">
    <property type="entry name" value="LACTB2_WH"/>
</dbReference>
<reference evidence="8 9" key="1">
    <citation type="journal article" date="2011" name="Cell">
        <title>Insight into structure and assembly of the nuclear pore complex by utilizing the genome of a eukaryotic thermophile.</title>
        <authorList>
            <person name="Amlacher S."/>
            <person name="Sarges P."/>
            <person name="Flemming D."/>
            <person name="van Noort V."/>
            <person name="Kunze R."/>
            <person name="Devos D.P."/>
            <person name="Arumugam M."/>
            <person name="Bork P."/>
            <person name="Hurt E."/>
        </authorList>
    </citation>
    <scope>NUCLEOTIDE SEQUENCE [LARGE SCALE GENOMIC DNA]</scope>
    <source>
        <strain evidence="9">DSM 1495 / CBS 144.50 / IMI 039719</strain>
    </source>
</reference>
<evidence type="ECO:0000256" key="3">
    <source>
        <dbReference type="ARBA" id="ARBA00022723"/>
    </source>
</evidence>
<dbReference type="EMBL" id="GL988044">
    <property type="protein sequence ID" value="EGS19418.1"/>
    <property type="molecule type" value="Genomic_DNA"/>
</dbReference>
<dbReference type="InterPro" id="IPR050662">
    <property type="entry name" value="Sec-metab_biosynth-thioest"/>
</dbReference>
<evidence type="ECO:0000256" key="6">
    <source>
        <dbReference type="SAM" id="MobiDB-lite"/>
    </source>
</evidence>
<keyword evidence="3" id="KW-0479">Metal-binding</keyword>
<dbReference type="SUPFAM" id="SSF56281">
    <property type="entry name" value="Metallo-hydrolase/oxidoreductase"/>
    <property type="match status" value="1"/>
</dbReference>
<dbReference type="PANTHER" id="PTHR23131:SF0">
    <property type="entry name" value="ENDORIBONUCLEASE LACTB2"/>
    <property type="match status" value="1"/>
</dbReference>
<evidence type="ECO:0000256" key="2">
    <source>
        <dbReference type="ARBA" id="ARBA00006759"/>
    </source>
</evidence>
<dbReference type="GO" id="GO:0044550">
    <property type="term" value="P:secondary metabolite biosynthetic process"/>
    <property type="evidence" value="ECO:0007669"/>
    <property type="project" value="TreeGrafter"/>
</dbReference>
<dbReference type="OMA" id="GDHVMAW"/>
<comment type="cofactor">
    <cofactor evidence="1">
        <name>Zn(2+)</name>
        <dbReference type="ChEBI" id="CHEBI:29105"/>
    </cofactor>
</comment>
<proteinExistence type="inferred from homology"/>
<keyword evidence="9" id="KW-1185">Reference proteome</keyword>
<feature type="domain" description="Metallo-beta-lactamase" evidence="7">
    <location>
        <begin position="32"/>
        <end position="224"/>
    </location>
</feature>
<dbReference type="KEGG" id="cthr:CTHT_0048770"/>
<keyword evidence="5" id="KW-0862">Zinc</keyword>
<dbReference type="HOGENOM" id="CLU_048478_1_3_1"/>
<dbReference type="InterPro" id="IPR001279">
    <property type="entry name" value="Metallo-B-lactamas"/>
</dbReference>
<dbReference type="OrthoDB" id="17458at2759"/>
<dbReference type="Gene3D" id="1.10.10.10">
    <property type="entry name" value="Winged helix-like DNA-binding domain superfamily/Winged helix DNA-binding domain"/>
    <property type="match status" value="1"/>
</dbReference>
<keyword evidence="4" id="KW-0378">Hydrolase</keyword>
<dbReference type="InterPro" id="IPR036866">
    <property type="entry name" value="RibonucZ/Hydroxyglut_hydro"/>
</dbReference>
<feature type="region of interest" description="Disordered" evidence="6">
    <location>
        <begin position="251"/>
        <end position="278"/>
    </location>
</feature>
<dbReference type="AlphaFoldDB" id="G0SB38"/>
<dbReference type="FunFam" id="1.10.10.10:FF:000328">
    <property type="entry name" value="Lactamase beta 2"/>
    <property type="match status" value="1"/>
</dbReference>
<evidence type="ECO:0000256" key="4">
    <source>
        <dbReference type="ARBA" id="ARBA00022801"/>
    </source>
</evidence>
<dbReference type="GeneID" id="18258915"/>
<dbReference type="FunFam" id="3.60.15.10:FF:000041">
    <property type="entry name" value="Metallo-beta-lactamase domain protein"/>
    <property type="match status" value="1"/>
</dbReference>
<protein>
    <submittedName>
        <fullName evidence="8">Metallo-beta-lactamase domain-containing protein</fullName>
    </submittedName>
</protein>
<sequence length="339" mass="36705">MTSLPALPEITPLRPGLIRILAGNPGKFTLQGTNTYLLGTGRQRLLIDTGEGKPSWIAAVKSALTSSSNQPNGEEGTATLKAVILTHWHHDHIGGVADLRKEFGPNLEIYKFPLGFGGYESPSFEAERAQEAQSTLLAQGIRPLQNNQTFTVAGATLTVHHTPGHTADHVVLVWHEENAIFTGDNVLGHGTAVFEDLATYLSSLEIMKELYSDGERSGRAYPGHGPVVDDGMAKIEEYIRHRKMREEQVLQTLRSSPGGPDGSGAGSNNKDGQHQVQPPAWTVMELVRSIYRDVPESLHPAAAGGVVQILHKLRREGRVVVVSESGDGERWSLAARSAL</sequence>
<dbReference type="SMART" id="SM00849">
    <property type="entry name" value="Lactamase_B"/>
    <property type="match status" value="1"/>
</dbReference>
<dbReference type="GO" id="GO:0046872">
    <property type="term" value="F:metal ion binding"/>
    <property type="evidence" value="ECO:0007669"/>
    <property type="project" value="UniProtKB-KW"/>
</dbReference>
<dbReference type="PANTHER" id="PTHR23131">
    <property type="entry name" value="ENDORIBONUCLEASE LACTB2"/>
    <property type="match status" value="1"/>
</dbReference>
<name>G0SB38_CHATD</name>
<evidence type="ECO:0000313" key="8">
    <source>
        <dbReference type="EMBL" id="EGS19418.1"/>
    </source>
</evidence>
<gene>
    <name evidence="8" type="ORF">CTHT_0048770</name>
</gene>
<organism evidence="9">
    <name type="scientific">Chaetomium thermophilum (strain DSM 1495 / CBS 144.50 / IMI 039719)</name>
    <name type="common">Thermochaetoides thermophila</name>
    <dbReference type="NCBI Taxonomy" id="759272"/>
    <lineage>
        <taxon>Eukaryota</taxon>
        <taxon>Fungi</taxon>
        <taxon>Dikarya</taxon>
        <taxon>Ascomycota</taxon>
        <taxon>Pezizomycotina</taxon>
        <taxon>Sordariomycetes</taxon>
        <taxon>Sordariomycetidae</taxon>
        <taxon>Sordariales</taxon>
        <taxon>Chaetomiaceae</taxon>
        <taxon>Thermochaetoides</taxon>
    </lineage>
</organism>